<keyword evidence="8 9" id="KW-0044">Antibiotic</keyword>
<feature type="signal peptide" evidence="10">
    <location>
        <begin position="1"/>
        <end position="24"/>
    </location>
</feature>
<dbReference type="Pfam" id="PF00272">
    <property type="entry name" value="Cecropin"/>
    <property type="match status" value="1"/>
</dbReference>
<dbReference type="PANTHER" id="PTHR38329:SF1">
    <property type="entry name" value="CECROPIN-A1-RELATED"/>
    <property type="match status" value="1"/>
</dbReference>
<dbReference type="GO" id="GO:0005615">
    <property type="term" value="C:extracellular space"/>
    <property type="evidence" value="ECO:0007669"/>
    <property type="project" value="TreeGrafter"/>
</dbReference>
<dbReference type="PANTHER" id="PTHR38329">
    <property type="entry name" value="CECROPIN-A1-RELATED"/>
    <property type="match status" value="1"/>
</dbReference>
<evidence type="ECO:0000256" key="3">
    <source>
        <dbReference type="ARBA" id="ARBA00022525"/>
    </source>
</evidence>
<evidence type="ECO:0000313" key="11">
    <source>
        <dbReference type="EMBL" id="ACI30167.1"/>
    </source>
</evidence>
<dbReference type="VEuPathDB" id="VectorBase:ADAR2_010252"/>
<organism evidence="11">
    <name type="scientific">Anopheles darlingi</name>
    <name type="common">Mosquito</name>
    <dbReference type="NCBI Taxonomy" id="43151"/>
    <lineage>
        <taxon>Eukaryota</taxon>
        <taxon>Metazoa</taxon>
        <taxon>Ecdysozoa</taxon>
        <taxon>Arthropoda</taxon>
        <taxon>Hexapoda</taxon>
        <taxon>Insecta</taxon>
        <taxon>Pterygota</taxon>
        <taxon>Neoptera</taxon>
        <taxon>Endopterygota</taxon>
        <taxon>Diptera</taxon>
        <taxon>Nematocera</taxon>
        <taxon>Culicoidea</taxon>
        <taxon>Culicidae</taxon>
        <taxon>Anophelinae</taxon>
        <taxon>Anopheles</taxon>
    </lineage>
</organism>
<evidence type="ECO:0000256" key="10">
    <source>
        <dbReference type="SAM" id="SignalP"/>
    </source>
</evidence>
<dbReference type="GO" id="GO:0045087">
    <property type="term" value="P:innate immune response"/>
    <property type="evidence" value="ECO:0007669"/>
    <property type="project" value="UniProtKB-KW"/>
</dbReference>
<protein>
    <submittedName>
        <fullName evidence="11">Cecropin</fullName>
    </submittedName>
</protein>
<comment type="subcellular location">
    <subcellularLocation>
        <location evidence="1 9">Secreted</location>
    </subcellularLocation>
</comment>
<sequence>MNFNKILFLAVVLAALLLVGQTDAGFLKKLGKKIEGAGKRVFNAAEKALPVAVGVKALGK</sequence>
<keyword evidence="4 9" id="KW-0929">Antimicrobial</keyword>
<accession>B6DE20</accession>
<dbReference type="GO" id="GO:0050829">
    <property type="term" value="P:defense response to Gram-negative bacterium"/>
    <property type="evidence" value="ECO:0007669"/>
    <property type="project" value="UniProtKB-ARBA"/>
</dbReference>
<dbReference type="InterPro" id="IPR000875">
    <property type="entry name" value="CecC-like"/>
</dbReference>
<evidence type="ECO:0000256" key="8">
    <source>
        <dbReference type="ARBA" id="ARBA00023022"/>
    </source>
</evidence>
<evidence type="ECO:0000256" key="1">
    <source>
        <dbReference type="ARBA" id="ARBA00004613"/>
    </source>
</evidence>
<name>B6DE20_ANODA</name>
<proteinExistence type="evidence at transcript level"/>
<keyword evidence="7 9" id="KW-0391">Immunity</keyword>
<feature type="chain" id="PRO_5002844025" evidence="10">
    <location>
        <begin position="25"/>
        <end position="60"/>
    </location>
</feature>
<evidence type="ECO:0000256" key="7">
    <source>
        <dbReference type="ARBA" id="ARBA00022859"/>
    </source>
</evidence>
<keyword evidence="3" id="KW-0964">Secreted</keyword>
<dbReference type="InterPro" id="IPR020400">
    <property type="entry name" value="CecC/Srx/CECD"/>
</dbReference>
<evidence type="ECO:0000256" key="6">
    <source>
        <dbReference type="ARBA" id="ARBA00022729"/>
    </source>
</evidence>
<evidence type="ECO:0000256" key="4">
    <source>
        <dbReference type="ARBA" id="ARBA00022529"/>
    </source>
</evidence>
<dbReference type="GO" id="GO:0050830">
    <property type="term" value="P:defense response to Gram-positive bacterium"/>
    <property type="evidence" value="ECO:0007669"/>
    <property type="project" value="TreeGrafter"/>
</dbReference>
<comment type="similarity">
    <text evidence="2 9">Belongs to the cecropin family.</text>
</comment>
<dbReference type="VEuPathDB" id="VectorBase:ADAC003803"/>
<evidence type="ECO:0000256" key="2">
    <source>
        <dbReference type="ARBA" id="ARBA00010680"/>
    </source>
</evidence>
<evidence type="ECO:0000256" key="5">
    <source>
        <dbReference type="ARBA" id="ARBA00022588"/>
    </source>
</evidence>
<dbReference type="AlphaFoldDB" id="B6DE20"/>
<keyword evidence="5 9" id="KW-0399">Innate immunity</keyword>
<dbReference type="GO" id="GO:0019731">
    <property type="term" value="P:antibacterial humoral response"/>
    <property type="evidence" value="ECO:0007669"/>
    <property type="project" value="InterPro"/>
</dbReference>
<evidence type="ECO:0000256" key="9">
    <source>
        <dbReference type="RuleBase" id="RU003948"/>
    </source>
</evidence>
<dbReference type="EMBL" id="EU934389">
    <property type="protein sequence ID" value="ACI30167.1"/>
    <property type="molecule type" value="mRNA"/>
</dbReference>
<reference evidence="11" key="1">
    <citation type="journal article" date="2009" name="BMC Genomics">
        <title>The salivary gland transcriptome of the neotropical malaria vector Anopheles darlingi reveals accelerated evolution of genes relevant to hematophagy.</title>
        <authorList>
            <person name="Calvo E."/>
            <person name="Pham V.M."/>
            <person name="Marinotti O."/>
            <person name="Andersen J.F."/>
            <person name="Ribeiro J.M.C."/>
        </authorList>
    </citation>
    <scope>NUCLEOTIDE SEQUENCE</scope>
    <source>
        <tissue evidence="11">Salivary glands</tissue>
    </source>
</reference>
<keyword evidence="6 10" id="KW-0732">Signal</keyword>